<organism evidence="2 3">
    <name type="scientific">Nephila pilipes</name>
    <name type="common">Giant wood spider</name>
    <name type="synonym">Nephila maculata</name>
    <dbReference type="NCBI Taxonomy" id="299642"/>
    <lineage>
        <taxon>Eukaryota</taxon>
        <taxon>Metazoa</taxon>
        <taxon>Ecdysozoa</taxon>
        <taxon>Arthropoda</taxon>
        <taxon>Chelicerata</taxon>
        <taxon>Arachnida</taxon>
        <taxon>Araneae</taxon>
        <taxon>Araneomorphae</taxon>
        <taxon>Entelegynae</taxon>
        <taxon>Araneoidea</taxon>
        <taxon>Nephilidae</taxon>
        <taxon>Nephila</taxon>
    </lineage>
</organism>
<accession>A0A8X6U7Y1</accession>
<evidence type="ECO:0000256" key="1">
    <source>
        <dbReference type="SAM" id="Phobius"/>
    </source>
</evidence>
<dbReference type="Proteomes" id="UP000887013">
    <property type="component" value="Unassembled WGS sequence"/>
</dbReference>
<evidence type="ECO:0000313" key="2">
    <source>
        <dbReference type="EMBL" id="GFT90512.1"/>
    </source>
</evidence>
<gene>
    <name evidence="2" type="ORF">NPIL_529101</name>
</gene>
<dbReference type="EMBL" id="BMAW01074061">
    <property type="protein sequence ID" value="GFT90512.1"/>
    <property type="molecule type" value="Genomic_DNA"/>
</dbReference>
<dbReference type="AlphaFoldDB" id="A0A8X6U7Y1"/>
<sequence length="70" mass="8093">MSYSMFWRNSNAENIMNLTEVFLRCGIFIITASFLMSLVLMYSEFPNSDRWSTLGIAAVCVIFVSFFVMQ</sequence>
<name>A0A8X6U7Y1_NEPPI</name>
<keyword evidence="1" id="KW-1133">Transmembrane helix</keyword>
<keyword evidence="1" id="KW-0812">Transmembrane</keyword>
<feature type="non-terminal residue" evidence="2">
    <location>
        <position position="70"/>
    </location>
</feature>
<keyword evidence="1" id="KW-0472">Membrane</keyword>
<proteinExistence type="predicted"/>
<comment type="caution">
    <text evidence="2">The sequence shown here is derived from an EMBL/GenBank/DDBJ whole genome shotgun (WGS) entry which is preliminary data.</text>
</comment>
<feature type="transmembrane region" description="Helical" evidence="1">
    <location>
        <begin position="51"/>
        <end position="69"/>
    </location>
</feature>
<protein>
    <submittedName>
        <fullName evidence="2">Uncharacterized protein</fullName>
    </submittedName>
</protein>
<keyword evidence="3" id="KW-1185">Reference proteome</keyword>
<reference evidence="2" key="1">
    <citation type="submission" date="2020-08" db="EMBL/GenBank/DDBJ databases">
        <title>Multicomponent nature underlies the extraordinary mechanical properties of spider dragline silk.</title>
        <authorList>
            <person name="Kono N."/>
            <person name="Nakamura H."/>
            <person name="Mori M."/>
            <person name="Yoshida Y."/>
            <person name="Ohtoshi R."/>
            <person name="Malay A.D."/>
            <person name="Moran D.A.P."/>
            <person name="Tomita M."/>
            <person name="Numata K."/>
            <person name="Arakawa K."/>
        </authorList>
    </citation>
    <scope>NUCLEOTIDE SEQUENCE</scope>
</reference>
<feature type="transmembrane region" description="Helical" evidence="1">
    <location>
        <begin position="21"/>
        <end position="45"/>
    </location>
</feature>
<evidence type="ECO:0000313" key="3">
    <source>
        <dbReference type="Proteomes" id="UP000887013"/>
    </source>
</evidence>